<reference evidence="1" key="1">
    <citation type="submission" date="2021-01" db="EMBL/GenBank/DDBJ databases">
        <authorList>
            <person name="Corre E."/>
            <person name="Pelletier E."/>
            <person name="Niang G."/>
            <person name="Scheremetjew M."/>
            <person name="Finn R."/>
            <person name="Kale V."/>
            <person name="Holt S."/>
            <person name="Cochrane G."/>
            <person name="Meng A."/>
            <person name="Brown T."/>
            <person name="Cohen L."/>
        </authorList>
    </citation>
    <scope>NUCLEOTIDE SEQUENCE</scope>
    <source>
        <strain evidence="1">CCMP1381</strain>
    </source>
</reference>
<dbReference type="PANTHER" id="PTHR12616:SF8">
    <property type="entry name" value="VACUOLAR PROTEIN SORTING-ASSOCIATED PROTEIN 8 HOMOLOG"/>
    <property type="match status" value="1"/>
</dbReference>
<dbReference type="InterPro" id="IPR045111">
    <property type="entry name" value="Vps41/Vps8"/>
</dbReference>
<sequence>MQLYVTLMAAEEPGKVYKYLSQTQDYPLDDCLELCRRYGITDAEAHILERTGDNSGALKLTLDMVRKCLDQLKTRLRNARLHDLSSIGVLPPANHSNSEGTLMKNSAPVKSALARNALVQMKEGVALQRHLQVAIEVCERSTTRGSDEQALWFLMLDRLVGMKSLLHLNQELPQHQTILEAVLTEMIQRTLDKMSAFVPLPRIVRKITDDHSGMELGELRDILLSMLDTYTYETNIYRTAVSLVATDLRRLCKRRQRLKCSGVSIRHIEPAHIESAAVSSRTSRGGLLLVGPDTIPLSESSRKIVVHAAKKGIASWDDHAHGGGGMSKPPDDLIGRSPRHTMRMRSAGLCWVSIRDSSEESLRRVGQVNLLNKAPAGLPYQNRSTFQLRSPGALPQNAKFSNGTVPY</sequence>
<proteinExistence type="predicted"/>
<protein>
    <submittedName>
        <fullName evidence="1">Uncharacterized protein</fullName>
    </submittedName>
</protein>
<dbReference type="AlphaFoldDB" id="A0A7S2GWX7"/>
<dbReference type="GO" id="GO:0006623">
    <property type="term" value="P:protein targeting to vacuole"/>
    <property type="evidence" value="ECO:0007669"/>
    <property type="project" value="InterPro"/>
</dbReference>
<dbReference type="GO" id="GO:0005770">
    <property type="term" value="C:late endosome"/>
    <property type="evidence" value="ECO:0007669"/>
    <property type="project" value="TreeGrafter"/>
</dbReference>
<gene>
    <name evidence="1" type="ORF">DSPE1174_LOCUS28053</name>
</gene>
<evidence type="ECO:0000313" key="1">
    <source>
        <dbReference type="EMBL" id="CAD9473998.1"/>
    </source>
</evidence>
<dbReference type="GO" id="GO:0030897">
    <property type="term" value="C:HOPS complex"/>
    <property type="evidence" value="ECO:0007669"/>
    <property type="project" value="TreeGrafter"/>
</dbReference>
<accession>A0A7S2GWX7</accession>
<dbReference type="PANTHER" id="PTHR12616">
    <property type="entry name" value="VACUOLAR PROTEIN SORTING VPS41"/>
    <property type="match status" value="1"/>
</dbReference>
<organism evidence="1">
    <name type="scientific">Octactis speculum</name>
    <dbReference type="NCBI Taxonomy" id="3111310"/>
    <lineage>
        <taxon>Eukaryota</taxon>
        <taxon>Sar</taxon>
        <taxon>Stramenopiles</taxon>
        <taxon>Ochrophyta</taxon>
        <taxon>Dictyochophyceae</taxon>
        <taxon>Dictyochales</taxon>
        <taxon>Dictyochaceae</taxon>
        <taxon>Octactis</taxon>
    </lineage>
</organism>
<dbReference type="EMBL" id="HBGS01054329">
    <property type="protein sequence ID" value="CAD9473998.1"/>
    <property type="molecule type" value="Transcribed_RNA"/>
</dbReference>
<dbReference type="GO" id="GO:0034058">
    <property type="term" value="P:endosomal vesicle fusion"/>
    <property type="evidence" value="ECO:0007669"/>
    <property type="project" value="TreeGrafter"/>
</dbReference>
<name>A0A7S2GWX7_9STRA</name>